<protein>
    <submittedName>
        <fullName evidence="1">Uncharacterized protein</fullName>
    </submittedName>
</protein>
<evidence type="ECO:0000313" key="2">
    <source>
        <dbReference type="Proteomes" id="UP000270873"/>
    </source>
</evidence>
<organism evidence="1 2">
    <name type="scientific">Pseudomonas amygdali pv. photiniae</name>
    <dbReference type="NCBI Taxonomy" id="251724"/>
    <lineage>
        <taxon>Bacteria</taxon>
        <taxon>Pseudomonadati</taxon>
        <taxon>Pseudomonadota</taxon>
        <taxon>Gammaproteobacteria</taxon>
        <taxon>Pseudomonadales</taxon>
        <taxon>Pseudomonadaceae</taxon>
        <taxon>Pseudomonas</taxon>
        <taxon>Pseudomonas amygdali</taxon>
    </lineage>
</organism>
<dbReference type="EMBL" id="RBSP01000676">
    <property type="protein sequence ID" value="RMS44468.1"/>
    <property type="molecule type" value="Genomic_DNA"/>
</dbReference>
<dbReference type="Proteomes" id="UP000270873">
    <property type="component" value="Unassembled WGS sequence"/>
</dbReference>
<comment type="caution">
    <text evidence="1">The sequence shown here is derived from an EMBL/GenBank/DDBJ whole genome shotgun (WGS) entry which is preliminary data.</text>
</comment>
<dbReference type="AlphaFoldDB" id="A0A658KE05"/>
<reference evidence="1 2" key="1">
    <citation type="submission" date="2018-08" db="EMBL/GenBank/DDBJ databases">
        <title>Recombination of ecologically and evolutionarily significant loci maintains genetic cohesion in the Pseudomonas syringae species complex.</title>
        <authorList>
            <person name="Dillon M."/>
            <person name="Thakur S."/>
            <person name="Almeida R.N.D."/>
            <person name="Weir B.S."/>
            <person name="Guttman D.S."/>
        </authorList>
    </citation>
    <scope>NUCLEOTIDE SEQUENCE [LARGE SCALE GENOMIC DNA]</scope>
    <source>
        <strain evidence="1 2">ICMP 7847</strain>
    </source>
</reference>
<proteinExistence type="predicted"/>
<accession>A0A658KE05</accession>
<evidence type="ECO:0000313" key="1">
    <source>
        <dbReference type="EMBL" id="RMS44468.1"/>
    </source>
</evidence>
<name>A0A658KE05_PSEA0</name>
<sequence>MSRHLAQSALLFPAFLLDLQPILFQDAVHPTEVACQHVDLCPDYGSQTHQSRSSR</sequence>
<gene>
    <name evidence="1" type="ORF">ALP66_200005</name>
</gene>